<proteinExistence type="inferred from homology"/>
<dbReference type="GO" id="GO:0016020">
    <property type="term" value="C:membrane"/>
    <property type="evidence" value="ECO:0007669"/>
    <property type="project" value="UniProtKB-SubCell"/>
</dbReference>
<keyword evidence="5" id="KW-0732">Signal</keyword>
<dbReference type="PANTHER" id="PTHR48043:SF159">
    <property type="entry name" value="EG:EG0003.4 PROTEIN-RELATED"/>
    <property type="match status" value="1"/>
</dbReference>
<name>A0A1I8NF79_MUSDO</name>
<comment type="subcellular location">
    <subcellularLocation>
        <location evidence="5">Membrane</location>
        <topology evidence="5">Single-pass membrane protein</topology>
    </subcellularLocation>
</comment>
<dbReference type="InterPro" id="IPR002213">
    <property type="entry name" value="UDP_glucos_trans"/>
</dbReference>
<gene>
    <name evidence="6" type="primary">101893458</name>
</gene>
<organism evidence="6">
    <name type="scientific">Musca domestica</name>
    <name type="common">House fly</name>
    <dbReference type="NCBI Taxonomy" id="7370"/>
    <lineage>
        <taxon>Eukaryota</taxon>
        <taxon>Metazoa</taxon>
        <taxon>Ecdysozoa</taxon>
        <taxon>Arthropoda</taxon>
        <taxon>Hexapoda</taxon>
        <taxon>Insecta</taxon>
        <taxon>Pterygota</taxon>
        <taxon>Neoptera</taxon>
        <taxon>Endopterygota</taxon>
        <taxon>Diptera</taxon>
        <taxon>Brachycera</taxon>
        <taxon>Muscomorpha</taxon>
        <taxon>Muscoidea</taxon>
        <taxon>Muscidae</taxon>
        <taxon>Musca</taxon>
    </lineage>
</organism>
<dbReference type="GO" id="GO:0015020">
    <property type="term" value="F:glucuronosyltransferase activity"/>
    <property type="evidence" value="ECO:0007669"/>
    <property type="project" value="UniProtKB-EC"/>
</dbReference>
<evidence type="ECO:0000256" key="2">
    <source>
        <dbReference type="ARBA" id="ARBA00022676"/>
    </source>
</evidence>
<keyword evidence="5" id="KW-1133">Transmembrane helix</keyword>
<evidence type="ECO:0000256" key="3">
    <source>
        <dbReference type="ARBA" id="ARBA00022679"/>
    </source>
</evidence>
<accession>A0A1I8NF79</accession>
<keyword evidence="3 4" id="KW-0808">Transferase</keyword>
<reference evidence="6" key="1">
    <citation type="submission" date="2020-05" db="UniProtKB">
        <authorList>
            <consortium name="EnsemblMetazoa"/>
        </authorList>
    </citation>
    <scope>IDENTIFICATION</scope>
    <source>
        <strain evidence="6">Aabys</strain>
    </source>
</reference>
<evidence type="ECO:0000256" key="4">
    <source>
        <dbReference type="RuleBase" id="RU003718"/>
    </source>
</evidence>
<dbReference type="EC" id="2.4.1.17" evidence="5"/>
<evidence type="ECO:0000313" key="6">
    <source>
        <dbReference type="EnsemblMetazoa" id="MDOA014555-PB"/>
    </source>
</evidence>
<dbReference type="InterPro" id="IPR050271">
    <property type="entry name" value="UDP-glycosyltransferase"/>
</dbReference>
<dbReference type="CDD" id="cd03784">
    <property type="entry name" value="GT1_Gtf-like"/>
    <property type="match status" value="1"/>
</dbReference>
<dbReference type="VEuPathDB" id="VectorBase:MDOMA2_015739"/>
<comment type="similarity">
    <text evidence="1 4">Belongs to the UDP-glycosyltransferase family.</text>
</comment>
<protein>
    <recommendedName>
        <fullName evidence="5">UDP-glucuronosyltransferase</fullName>
        <ecNumber evidence="5">2.4.1.17</ecNumber>
    </recommendedName>
</protein>
<dbReference type="OrthoDB" id="5835829at2759"/>
<dbReference type="STRING" id="7370.A0A1I8NF79"/>
<dbReference type="Gene3D" id="3.40.50.2000">
    <property type="entry name" value="Glycogen Phosphorylase B"/>
    <property type="match status" value="2"/>
</dbReference>
<dbReference type="PROSITE" id="PS00375">
    <property type="entry name" value="UDPGT"/>
    <property type="match status" value="1"/>
</dbReference>
<dbReference type="VEuPathDB" id="VectorBase:MDOA014555"/>
<keyword evidence="5" id="KW-0812">Transmembrane</keyword>
<keyword evidence="5" id="KW-0472">Membrane</keyword>
<dbReference type="eggNOG" id="KOG1192">
    <property type="taxonomic scope" value="Eukaryota"/>
</dbReference>
<dbReference type="EnsemblMetazoa" id="MDOA014555-RB">
    <property type="protein sequence ID" value="MDOA014555-PB"/>
    <property type="gene ID" value="MDOA014555"/>
</dbReference>
<dbReference type="FunFam" id="3.40.50.2000:FF:000050">
    <property type="entry name" value="UDP-glucuronosyltransferase"/>
    <property type="match status" value="1"/>
</dbReference>
<keyword evidence="2 4" id="KW-0328">Glycosyltransferase</keyword>
<sequence length="520" mass="60036">MHLKVLPSWVFLVLFSALTISNNEVQAYKYLGVIPTAAKSHFIVGSSLMKALAEKGHEVYVISPFSQKKPIKNYHDITVPSILTAMEVMLAEFQQNLGKWEEMSFISNYMTRLVERVMKNEQVQNLLKYEHFDLVILESVYTDALYSFARHFNVPLIGLSSFGTDPVIDELIGNMSPFSYTPLVTIGYTDRMTYLQRIHNVIYQLLDLIHIRWIHIPRHRELLAKYMPHIKEDIWELRTNFSVILLNQHFSLSFPRPYVPNMVEVGGLQLYHKPQSLPRDIEKFINSSTADVIYFSMGSNVKSKDFPPERLQMIINIFKKLPYKILWKFETDQLPGKPDNVFIKPWFPQPDILAHPRVKLFISHGGLLSTSEAVYHGKPILGIPVFYDQMKNINRAKEAGFALSLDFYSLSGEQFEASIWEMMSNAKYFQKAQETSRIYHDQPMKPLDLAIFWTEYVLRHNGARHLQNQAQKMNFLQKHSIDTVGVLIVVAVGFVVGLVILASKLLKIVLSQQVIKEKIN</sequence>
<comment type="catalytic activity">
    <reaction evidence="5">
        <text>glucuronate acceptor + UDP-alpha-D-glucuronate = acceptor beta-D-glucuronoside + UDP + H(+)</text>
        <dbReference type="Rhea" id="RHEA:21032"/>
        <dbReference type="ChEBI" id="CHEBI:15378"/>
        <dbReference type="ChEBI" id="CHEBI:58052"/>
        <dbReference type="ChEBI" id="CHEBI:58223"/>
        <dbReference type="ChEBI" id="CHEBI:132367"/>
        <dbReference type="ChEBI" id="CHEBI:132368"/>
        <dbReference type="EC" id="2.4.1.17"/>
    </reaction>
</comment>
<evidence type="ECO:0000256" key="5">
    <source>
        <dbReference type="RuleBase" id="RU362059"/>
    </source>
</evidence>
<dbReference type="InterPro" id="IPR035595">
    <property type="entry name" value="UDP_glycos_trans_CS"/>
</dbReference>
<dbReference type="AlphaFoldDB" id="A0A1I8NF79"/>
<feature type="signal peptide" evidence="5">
    <location>
        <begin position="1"/>
        <end position="27"/>
    </location>
</feature>
<dbReference type="PANTHER" id="PTHR48043">
    <property type="entry name" value="EG:EG0003.4 PROTEIN-RELATED"/>
    <property type="match status" value="1"/>
</dbReference>
<dbReference type="Pfam" id="PF00201">
    <property type="entry name" value="UDPGT"/>
    <property type="match status" value="1"/>
</dbReference>
<dbReference type="SUPFAM" id="SSF53756">
    <property type="entry name" value="UDP-Glycosyltransferase/glycogen phosphorylase"/>
    <property type="match status" value="1"/>
</dbReference>
<feature type="chain" id="PRO_5044514296" description="UDP-glucuronosyltransferase" evidence="5">
    <location>
        <begin position="28"/>
        <end position="520"/>
    </location>
</feature>
<feature type="transmembrane region" description="Helical" evidence="5">
    <location>
        <begin position="484"/>
        <end position="506"/>
    </location>
</feature>
<evidence type="ECO:0000256" key="1">
    <source>
        <dbReference type="ARBA" id="ARBA00009995"/>
    </source>
</evidence>